<evidence type="ECO:0000256" key="2">
    <source>
        <dbReference type="ARBA" id="ARBA00005982"/>
    </source>
</evidence>
<dbReference type="PANTHER" id="PTHR11654">
    <property type="entry name" value="OLIGOPEPTIDE TRANSPORTER-RELATED"/>
    <property type="match status" value="1"/>
</dbReference>
<protein>
    <submittedName>
        <fullName evidence="7">Uncharacterized protein</fullName>
    </submittedName>
</protein>
<comment type="similarity">
    <text evidence="2">Belongs to the major facilitator superfamily. Proton-dependent oligopeptide transporter (POT/PTR) (TC 2.A.17) family.</text>
</comment>
<comment type="caution">
    <text evidence="7">The sequence shown here is derived from an EMBL/GenBank/DDBJ whole genome shotgun (WGS) entry which is preliminary data.</text>
</comment>
<evidence type="ECO:0000313" key="8">
    <source>
        <dbReference type="Proteomes" id="UP001187192"/>
    </source>
</evidence>
<dbReference type="Proteomes" id="UP001187192">
    <property type="component" value="Unassembled WGS sequence"/>
</dbReference>
<evidence type="ECO:0000256" key="4">
    <source>
        <dbReference type="ARBA" id="ARBA00022989"/>
    </source>
</evidence>
<dbReference type="AlphaFoldDB" id="A0AA88D7E0"/>
<dbReference type="SUPFAM" id="SSF103473">
    <property type="entry name" value="MFS general substrate transporter"/>
    <property type="match status" value="1"/>
</dbReference>
<dbReference type="GO" id="GO:0022857">
    <property type="term" value="F:transmembrane transporter activity"/>
    <property type="evidence" value="ECO:0007669"/>
    <property type="project" value="InterPro"/>
</dbReference>
<reference evidence="7" key="1">
    <citation type="submission" date="2023-07" db="EMBL/GenBank/DDBJ databases">
        <title>draft genome sequence of fig (Ficus carica).</title>
        <authorList>
            <person name="Takahashi T."/>
            <person name="Nishimura K."/>
        </authorList>
    </citation>
    <scope>NUCLEOTIDE SEQUENCE</scope>
</reference>
<proteinExistence type="inferred from homology"/>
<dbReference type="EMBL" id="BTGU01000021">
    <property type="protein sequence ID" value="GMN45731.1"/>
    <property type="molecule type" value="Genomic_DNA"/>
</dbReference>
<name>A0AA88D7E0_FICCA</name>
<evidence type="ECO:0000313" key="7">
    <source>
        <dbReference type="EMBL" id="GMN45731.1"/>
    </source>
</evidence>
<keyword evidence="8" id="KW-1185">Reference proteome</keyword>
<organism evidence="7 8">
    <name type="scientific">Ficus carica</name>
    <name type="common">Common fig</name>
    <dbReference type="NCBI Taxonomy" id="3494"/>
    <lineage>
        <taxon>Eukaryota</taxon>
        <taxon>Viridiplantae</taxon>
        <taxon>Streptophyta</taxon>
        <taxon>Embryophyta</taxon>
        <taxon>Tracheophyta</taxon>
        <taxon>Spermatophyta</taxon>
        <taxon>Magnoliopsida</taxon>
        <taxon>eudicotyledons</taxon>
        <taxon>Gunneridae</taxon>
        <taxon>Pentapetalae</taxon>
        <taxon>rosids</taxon>
        <taxon>fabids</taxon>
        <taxon>Rosales</taxon>
        <taxon>Moraceae</taxon>
        <taxon>Ficeae</taxon>
        <taxon>Ficus</taxon>
    </lineage>
</organism>
<keyword evidence="5 6" id="KW-0472">Membrane</keyword>
<feature type="transmembrane region" description="Helical" evidence="6">
    <location>
        <begin position="212"/>
        <end position="231"/>
    </location>
</feature>
<sequence length="256" mass="28533">MPAGNYANLVGSCCLPSRHSPATNLCCLPSPSVRPTNFEIPAASYTVFTMLSLTIWLPLYDRILVPLLQRLSRKEAGITVLQRKSTGIVFSTLTSLVSALVEKRRRAFALTKPTIGISPRRGAISSMSASWLIPQLVIIGVSEAFTMIGQVEFYYKQFPENMRSIAGSLYFCALAGSSYLSTFLITIVHRTTKESASGNWLPENLNKGRLDYFFYMIAALQALDLVYFLVCTKWYRYKGSRENTIEVQISSEKPAV</sequence>
<keyword evidence="3 6" id="KW-0812">Transmembrane</keyword>
<feature type="transmembrane region" description="Helical" evidence="6">
    <location>
        <begin position="42"/>
        <end position="60"/>
    </location>
</feature>
<dbReference type="Pfam" id="PF00854">
    <property type="entry name" value="PTR2"/>
    <property type="match status" value="1"/>
</dbReference>
<dbReference type="Gene3D" id="1.20.1250.20">
    <property type="entry name" value="MFS general substrate transporter like domains"/>
    <property type="match status" value="1"/>
</dbReference>
<gene>
    <name evidence="7" type="ORF">TIFTF001_014926</name>
</gene>
<keyword evidence="4 6" id="KW-1133">Transmembrane helix</keyword>
<evidence type="ECO:0000256" key="6">
    <source>
        <dbReference type="SAM" id="Phobius"/>
    </source>
</evidence>
<accession>A0AA88D7E0</accession>
<feature type="transmembrane region" description="Helical" evidence="6">
    <location>
        <begin position="167"/>
        <end position="192"/>
    </location>
</feature>
<dbReference type="InterPro" id="IPR036259">
    <property type="entry name" value="MFS_trans_sf"/>
</dbReference>
<evidence type="ECO:0000256" key="1">
    <source>
        <dbReference type="ARBA" id="ARBA00004141"/>
    </source>
</evidence>
<dbReference type="GO" id="GO:0016020">
    <property type="term" value="C:membrane"/>
    <property type="evidence" value="ECO:0007669"/>
    <property type="project" value="UniProtKB-SubCell"/>
</dbReference>
<comment type="subcellular location">
    <subcellularLocation>
        <location evidence="1">Membrane</location>
        <topology evidence="1">Multi-pass membrane protein</topology>
    </subcellularLocation>
</comment>
<dbReference type="InterPro" id="IPR000109">
    <property type="entry name" value="POT_fam"/>
</dbReference>
<evidence type="ECO:0000256" key="5">
    <source>
        <dbReference type="ARBA" id="ARBA00023136"/>
    </source>
</evidence>
<evidence type="ECO:0000256" key="3">
    <source>
        <dbReference type="ARBA" id="ARBA00022692"/>
    </source>
</evidence>